<dbReference type="Gene3D" id="3.90.850.10">
    <property type="entry name" value="Fumarylacetoacetase-like, C-terminal domain"/>
    <property type="match status" value="1"/>
</dbReference>
<keyword evidence="2" id="KW-1185">Reference proteome</keyword>
<dbReference type="Proteomes" id="UP000520156">
    <property type="component" value="Unassembled WGS sequence"/>
</dbReference>
<organism evidence="1 2">
    <name type="scientific">Novosphingobium aerophilum</name>
    <dbReference type="NCBI Taxonomy" id="2839843"/>
    <lineage>
        <taxon>Bacteria</taxon>
        <taxon>Pseudomonadati</taxon>
        <taxon>Pseudomonadota</taxon>
        <taxon>Alphaproteobacteria</taxon>
        <taxon>Sphingomonadales</taxon>
        <taxon>Sphingomonadaceae</taxon>
        <taxon>Novosphingobium</taxon>
    </lineage>
</organism>
<dbReference type="GO" id="GO:0005737">
    <property type="term" value="C:cytoplasm"/>
    <property type="evidence" value="ECO:0007669"/>
    <property type="project" value="TreeGrafter"/>
</dbReference>
<accession>A0A7X1KDB9</accession>
<sequence length="266" mass="27144">MGSSLTDQADEVAAAFVAARRAGRALSAYPGERPRDLAEAYAIQDRALAIDGRAVAGWKVGRINPPHDATLGANRLAGPIFADLVVRAADGDVAAMPVIAGGFAAAEAELLLHVAAGWDGTVPRDDAATIAIVDEVRLGIEIASSPYPGINADGPCVTVSDFGNNLGSVIGRAVDGWRGIDLCAIPVRTIIDGAEVGADTAATMLDGPYGAVRFLLGNLKARGIRADQGLWISTGAITGVHPVVPGQHVVAEFGDHGTVACRIVGG</sequence>
<name>A0A7X1KDB9_9SPHN</name>
<dbReference type="InterPro" id="IPR050772">
    <property type="entry name" value="Hydratase-Decarb/MhpD_sf"/>
</dbReference>
<evidence type="ECO:0000313" key="2">
    <source>
        <dbReference type="Proteomes" id="UP000520156"/>
    </source>
</evidence>
<proteinExistence type="predicted"/>
<evidence type="ECO:0000313" key="1">
    <source>
        <dbReference type="EMBL" id="MBC2653180.1"/>
    </source>
</evidence>
<reference evidence="1 2" key="1">
    <citation type="submission" date="2020-08" db="EMBL/GenBank/DDBJ databases">
        <title>The genome sequence of Novosphingobium flavum 4Y4.</title>
        <authorList>
            <person name="Liu Y."/>
        </authorList>
    </citation>
    <scope>NUCLEOTIDE SEQUENCE [LARGE SCALE GENOMIC DNA]</scope>
    <source>
        <strain evidence="1 2">4Y4</strain>
    </source>
</reference>
<dbReference type="PANTHER" id="PTHR30143">
    <property type="entry name" value="ACID HYDRATASE"/>
    <property type="match status" value="1"/>
</dbReference>
<dbReference type="PANTHER" id="PTHR30143:SF0">
    <property type="entry name" value="2-KETO-4-PENTENOATE HYDRATASE"/>
    <property type="match status" value="1"/>
</dbReference>
<dbReference type="GO" id="GO:0008684">
    <property type="term" value="F:2-oxopent-4-enoate hydratase activity"/>
    <property type="evidence" value="ECO:0007669"/>
    <property type="project" value="TreeGrafter"/>
</dbReference>
<dbReference type="EMBL" id="JACLAU010000037">
    <property type="protein sequence ID" value="MBC2653180.1"/>
    <property type="molecule type" value="Genomic_DNA"/>
</dbReference>
<dbReference type="AlphaFoldDB" id="A0A7X1KDB9"/>
<comment type="caution">
    <text evidence="1">The sequence shown here is derived from an EMBL/GenBank/DDBJ whole genome shotgun (WGS) entry which is preliminary data.</text>
</comment>
<protein>
    <submittedName>
        <fullName evidence="1">2-keto-4-pentenoate hydratase</fullName>
    </submittedName>
</protein>
<dbReference type="SUPFAM" id="SSF56529">
    <property type="entry name" value="FAH"/>
    <property type="match status" value="1"/>
</dbReference>
<dbReference type="InterPro" id="IPR036663">
    <property type="entry name" value="Fumarylacetoacetase_C_sf"/>
</dbReference>
<dbReference type="RefSeq" id="WP_185684564.1">
    <property type="nucleotide sequence ID" value="NZ_JACLAU010000037.1"/>
</dbReference>
<gene>
    <name evidence="1" type="ORF">H7F49_15920</name>
</gene>